<dbReference type="PROSITE" id="PS50850">
    <property type="entry name" value="MFS"/>
    <property type="match status" value="1"/>
</dbReference>
<reference evidence="8 9" key="1">
    <citation type="journal article" date="2014" name="Mol. Biol. Evol.">
        <title>Massive expansion of Ubiquitination-related gene families within the Chlamydiae.</title>
        <authorList>
            <person name="Domman D."/>
            <person name="Collingro A."/>
            <person name="Lagkouvardos I."/>
            <person name="Gehre L."/>
            <person name="Weinmaier T."/>
            <person name="Rattei T."/>
            <person name="Subtil A."/>
            <person name="Horn M."/>
        </authorList>
    </citation>
    <scope>NUCLEOTIDE SEQUENCE [LARGE SCALE GENOMIC DNA]</scope>
    <source>
        <strain evidence="8 9">OEW1</strain>
    </source>
</reference>
<dbReference type="InterPro" id="IPR020846">
    <property type="entry name" value="MFS_dom"/>
</dbReference>
<evidence type="ECO:0000256" key="3">
    <source>
        <dbReference type="ARBA" id="ARBA00022692"/>
    </source>
</evidence>
<keyword evidence="2" id="KW-0813">Transport</keyword>
<evidence type="ECO:0000313" key="9">
    <source>
        <dbReference type="Proteomes" id="UP000031307"/>
    </source>
</evidence>
<feature type="domain" description="Major facilitator superfamily (MFS) profile" evidence="7">
    <location>
        <begin position="22"/>
        <end position="417"/>
    </location>
</feature>
<dbReference type="GO" id="GO:0022857">
    <property type="term" value="F:transmembrane transporter activity"/>
    <property type="evidence" value="ECO:0007669"/>
    <property type="project" value="InterPro"/>
</dbReference>
<dbReference type="PANTHER" id="PTHR23504:SF15">
    <property type="entry name" value="MAJOR FACILITATOR SUPERFAMILY (MFS) PROFILE DOMAIN-CONTAINING PROTEIN"/>
    <property type="match status" value="1"/>
</dbReference>
<dbReference type="PANTHER" id="PTHR23504">
    <property type="entry name" value="MAJOR FACILITATOR SUPERFAMILY DOMAIN-CONTAINING PROTEIN 10"/>
    <property type="match status" value="1"/>
</dbReference>
<feature type="transmembrane region" description="Helical" evidence="6">
    <location>
        <begin position="67"/>
        <end position="88"/>
    </location>
</feature>
<organism evidence="8 9">
    <name type="scientific">Parachlamydia acanthamoebae</name>
    <dbReference type="NCBI Taxonomy" id="83552"/>
    <lineage>
        <taxon>Bacteria</taxon>
        <taxon>Pseudomonadati</taxon>
        <taxon>Chlamydiota</taxon>
        <taxon>Chlamydiia</taxon>
        <taxon>Parachlamydiales</taxon>
        <taxon>Parachlamydiaceae</taxon>
        <taxon>Parachlamydia</taxon>
    </lineage>
</organism>
<evidence type="ECO:0000256" key="2">
    <source>
        <dbReference type="ARBA" id="ARBA00022448"/>
    </source>
</evidence>
<accession>A0A0C1EAV9</accession>
<gene>
    <name evidence="8" type="ORF">DB43_GS00090</name>
</gene>
<feature type="transmembrane region" description="Helical" evidence="6">
    <location>
        <begin position="100"/>
        <end position="119"/>
    </location>
</feature>
<dbReference type="PRINTS" id="PR01035">
    <property type="entry name" value="TCRTETA"/>
</dbReference>
<keyword evidence="3 6" id="KW-0812">Transmembrane</keyword>
<evidence type="ECO:0000313" key="8">
    <source>
        <dbReference type="EMBL" id="KIA77203.1"/>
    </source>
</evidence>
<evidence type="ECO:0000256" key="6">
    <source>
        <dbReference type="SAM" id="Phobius"/>
    </source>
</evidence>
<proteinExistence type="predicted"/>
<dbReference type="InterPro" id="IPR011701">
    <property type="entry name" value="MFS"/>
</dbReference>
<feature type="transmembrane region" description="Helical" evidence="6">
    <location>
        <begin position="275"/>
        <end position="293"/>
    </location>
</feature>
<name>A0A0C1EAV9_9BACT</name>
<keyword evidence="4 6" id="KW-1133">Transmembrane helix</keyword>
<feature type="transmembrane region" description="Helical" evidence="6">
    <location>
        <begin position="363"/>
        <end position="386"/>
    </location>
</feature>
<dbReference type="PATRIC" id="fig|83552.4.peg.1632"/>
<feature type="transmembrane region" description="Helical" evidence="6">
    <location>
        <begin position="392"/>
        <end position="412"/>
    </location>
</feature>
<dbReference type="GO" id="GO:0016020">
    <property type="term" value="C:membrane"/>
    <property type="evidence" value="ECO:0007669"/>
    <property type="project" value="UniProtKB-SubCell"/>
</dbReference>
<evidence type="ECO:0000256" key="4">
    <source>
        <dbReference type="ARBA" id="ARBA00022989"/>
    </source>
</evidence>
<evidence type="ECO:0000256" key="1">
    <source>
        <dbReference type="ARBA" id="ARBA00004141"/>
    </source>
</evidence>
<feature type="transmembrane region" description="Helical" evidence="6">
    <location>
        <begin position="160"/>
        <end position="180"/>
    </location>
</feature>
<feature type="transmembrane region" description="Helical" evidence="6">
    <location>
        <begin position="329"/>
        <end position="351"/>
    </location>
</feature>
<feature type="transmembrane region" description="Helical" evidence="6">
    <location>
        <begin position="21"/>
        <end position="47"/>
    </location>
</feature>
<dbReference type="AlphaFoldDB" id="A0A0C1EAV9"/>
<feature type="transmembrane region" description="Helical" evidence="6">
    <location>
        <begin position="305"/>
        <end position="323"/>
    </location>
</feature>
<dbReference type="InterPro" id="IPR001958">
    <property type="entry name" value="Tet-R_TetA/multi-R_MdtG-like"/>
</dbReference>
<dbReference type="Gene3D" id="1.20.1250.20">
    <property type="entry name" value="MFS general substrate transporter like domains"/>
    <property type="match status" value="1"/>
</dbReference>
<dbReference type="EMBL" id="JSAM01000088">
    <property type="protein sequence ID" value="KIA77203.1"/>
    <property type="molecule type" value="Genomic_DNA"/>
</dbReference>
<feature type="transmembrane region" description="Helical" evidence="6">
    <location>
        <begin position="125"/>
        <end position="148"/>
    </location>
</feature>
<dbReference type="Pfam" id="PF07690">
    <property type="entry name" value="MFS_1"/>
    <property type="match status" value="1"/>
</dbReference>
<dbReference type="InterPro" id="IPR036259">
    <property type="entry name" value="MFS_trans_sf"/>
</dbReference>
<keyword evidence="5 6" id="KW-0472">Membrane</keyword>
<dbReference type="Proteomes" id="UP000031307">
    <property type="component" value="Unassembled WGS sequence"/>
</dbReference>
<feature type="transmembrane region" description="Helical" evidence="6">
    <location>
        <begin position="186"/>
        <end position="208"/>
    </location>
</feature>
<feature type="transmembrane region" description="Helical" evidence="6">
    <location>
        <begin position="238"/>
        <end position="255"/>
    </location>
</feature>
<dbReference type="SUPFAM" id="SSF103473">
    <property type="entry name" value="MFS general substrate transporter"/>
    <property type="match status" value="1"/>
</dbReference>
<protein>
    <recommendedName>
        <fullName evidence="7">Major facilitator superfamily (MFS) profile domain-containing protein</fullName>
    </recommendedName>
</protein>
<evidence type="ECO:0000259" key="7">
    <source>
        <dbReference type="PROSITE" id="PS50850"/>
    </source>
</evidence>
<comment type="subcellular location">
    <subcellularLocation>
        <location evidence="1">Membrane</location>
        <topology evidence="1">Multi-pass membrane protein</topology>
    </subcellularLocation>
</comment>
<sequence>MLSEIRMHFSQDVLLTSSKKNTLYATLFIAFVDYMGVGLVYPLFAAMLFDQSAGLLSIETNADLRGLWLGILIALMPFAQFFSAPLWGSISDNMGRKKPLQISIGIAMLGYLFALWGVFVSNIWLLLASRIIIGCAAGNMSIVQATLVDLSSHEEKANHFGLYSMALGVGFTLGPFFGGILSSFGYSAPFLLALVLTGLNFLFVFFLFKETHFISAKLKLSLCSGLTSIKKAFYFREIRIVFLCSFLHNFGWSYFFEFTPVYLISQLNFTATMLGVFYAASGCFYALSTGLLIRPFTKFLTAEKLFFWGNLLSGITILSIPFLPISFLIWPLLFLICYFVAFVTPSSTTLVSNSISSENQGEALGILSSVNAAALIFSPLCSGSFVGHYPSLPMHVGGFLLLITAGIFFMRLRKLFI</sequence>
<dbReference type="CDD" id="cd17330">
    <property type="entry name" value="MFS_SLC46_TetA_like"/>
    <property type="match status" value="1"/>
</dbReference>
<evidence type="ECO:0000256" key="5">
    <source>
        <dbReference type="ARBA" id="ARBA00023136"/>
    </source>
</evidence>
<comment type="caution">
    <text evidence="8">The sequence shown here is derived from an EMBL/GenBank/DDBJ whole genome shotgun (WGS) entry which is preliminary data.</text>
</comment>